<dbReference type="Gene3D" id="1.10.238.10">
    <property type="entry name" value="EF-hand"/>
    <property type="match status" value="1"/>
</dbReference>
<evidence type="ECO:0000256" key="1">
    <source>
        <dbReference type="ARBA" id="ARBA00022737"/>
    </source>
</evidence>
<name>A0AAV7EUE9_ARIFI</name>
<reference evidence="4 5" key="1">
    <citation type="submission" date="2021-07" db="EMBL/GenBank/DDBJ databases">
        <title>The Aristolochia fimbriata genome: insights into angiosperm evolution, floral development and chemical biosynthesis.</title>
        <authorList>
            <person name="Jiao Y."/>
        </authorList>
    </citation>
    <scope>NUCLEOTIDE SEQUENCE [LARGE SCALE GENOMIC DNA]</scope>
    <source>
        <strain evidence="4">IBCAS-2021</strain>
        <tissue evidence="4">Leaf</tissue>
    </source>
</reference>
<evidence type="ECO:0000313" key="4">
    <source>
        <dbReference type="EMBL" id="KAG9450903.1"/>
    </source>
</evidence>
<dbReference type="Proteomes" id="UP000825729">
    <property type="component" value="Unassembled WGS sequence"/>
</dbReference>
<dbReference type="Pfam" id="PF13202">
    <property type="entry name" value="EF-hand_5"/>
    <property type="match status" value="2"/>
</dbReference>
<dbReference type="InterPro" id="IPR018247">
    <property type="entry name" value="EF_Hand_1_Ca_BS"/>
</dbReference>
<dbReference type="GO" id="GO:0005509">
    <property type="term" value="F:calcium ion binding"/>
    <property type="evidence" value="ECO:0007669"/>
    <property type="project" value="InterPro"/>
</dbReference>
<feature type="domain" description="EF-hand" evidence="3">
    <location>
        <begin position="20"/>
        <end position="55"/>
    </location>
</feature>
<organism evidence="4 5">
    <name type="scientific">Aristolochia fimbriata</name>
    <name type="common">White veined hardy Dutchman's pipe vine</name>
    <dbReference type="NCBI Taxonomy" id="158543"/>
    <lineage>
        <taxon>Eukaryota</taxon>
        <taxon>Viridiplantae</taxon>
        <taxon>Streptophyta</taxon>
        <taxon>Embryophyta</taxon>
        <taxon>Tracheophyta</taxon>
        <taxon>Spermatophyta</taxon>
        <taxon>Magnoliopsida</taxon>
        <taxon>Magnoliidae</taxon>
        <taxon>Piperales</taxon>
        <taxon>Aristolochiaceae</taxon>
        <taxon>Aristolochia</taxon>
    </lineage>
</organism>
<evidence type="ECO:0000259" key="3">
    <source>
        <dbReference type="PROSITE" id="PS50222"/>
    </source>
</evidence>
<keyword evidence="5" id="KW-1185">Reference proteome</keyword>
<accession>A0AAV7EUE9</accession>
<dbReference type="InterPro" id="IPR002048">
    <property type="entry name" value="EF_hand_dom"/>
</dbReference>
<proteinExistence type="predicted"/>
<dbReference type="InterPro" id="IPR050145">
    <property type="entry name" value="Centrin_CML-like"/>
</dbReference>
<evidence type="ECO:0000256" key="2">
    <source>
        <dbReference type="ARBA" id="ARBA00022837"/>
    </source>
</evidence>
<dbReference type="PROSITE" id="PS00018">
    <property type="entry name" value="EF_HAND_1"/>
    <property type="match status" value="2"/>
</dbReference>
<keyword evidence="2" id="KW-0106">Calcium</keyword>
<gene>
    <name evidence="4" type="ORF">H6P81_010868</name>
</gene>
<evidence type="ECO:0000313" key="5">
    <source>
        <dbReference type="Proteomes" id="UP000825729"/>
    </source>
</evidence>
<feature type="domain" description="EF-hand" evidence="3">
    <location>
        <begin position="60"/>
        <end position="91"/>
    </location>
</feature>
<dbReference type="PROSITE" id="PS50222">
    <property type="entry name" value="EF_HAND_2"/>
    <property type="match status" value="2"/>
</dbReference>
<keyword evidence="1" id="KW-0677">Repeat</keyword>
<protein>
    <recommendedName>
        <fullName evidence="3">EF-hand domain-containing protein</fullName>
    </recommendedName>
</protein>
<dbReference type="EMBL" id="JAINDJ010000004">
    <property type="protein sequence ID" value="KAG9450903.1"/>
    <property type="molecule type" value="Genomic_DNA"/>
</dbReference>
<dbReference type="AlphaFoldDB" id="A0AAV7EUE9"/>
<comment type="caution">
    <text evidence="4">The sequence shown here is derived from an EMBL/GenBank/DDBJ whole genome shotgun (WGS) entry which is preliminary data.</text>
</comment>
<dbReference type="SMART" id="SM00054">
    <property type="entry name" value="EFh"/>
    <property type="match status" value="2"/>
</dbReference>
<sequence>MAIMGCCTSPCQKGLPQREMSVREFKTWLMRFDMDRNGKISQDELKKAISTLHKWFAWWKAREGVKESDRNGNGEIDKDEIEQFVVYAQQHLNMKIQFT</sequence>
<dbReference type="PANTHER" id="PTHR23050">
    <property type="entry name" value="CALCIUM BINDING PROTEIN"/>
    <property type="match status" value="1"/>
</dbReference>
<dbReference type="InterPro" id="IPR011992">
    <property type="entry name" value="EF-hand-dom_pair"/>
</dbReference>
<dbReference type="SUPFAM" id="SSF47473">
    <property type="entry name" value="EF-hand"/>
    <property type="match status" value="1"/>
</dbReference>